<dbReference type="PANTHER" id="PTHR36120:SF1">
    <property type="entry name" value="L-FUCOSE ISOMERASE C-TERMINAL DOMAIN-CONTAINING PROTEIN"/>
    <property type="match status" value="1"/>
</dbReference>
<accession>A0A1M4UPP2</accession>
<evidence type="ECO:0000256" key="1">
    <source>
        <dbReference type="ARBA" id="ARBA00023235"/>
    </source>
</evidence>
<protein>
    <submittedName>
        <fullName evidence="3">L-fucose isomerase</fullName>
    </submittedName>
</protein>
<evidence type="ECO:0000256" key="2">
    <source>
        <dbReference type="ARBA" id="ARBA00023277"/>
    </source>
</evidence>
<dbReference type="EMBL" id="FQVI01000003">
    <property type="protein sequence ID" value="SHE58706.1"/>
    <property type="molecule type" value="Genomic_DNA"/>
</dbReference>
<dbReference type="Proteomes" id="UP000184245">
    <property type="component" value="Unassembled WGS sequence"/>
</dbReference>
<reference evidence="3 4" key="1">
    <citation type="submission" date="2016-11" db="EMBL/GenBank/DDBJ databases">
        <authorList>
            <person name="Jaros S."/>
            <person name="Januszkiewicz K."/>
            <person name="Wedrychowicz H."/>
        </authorList>
    </citation>
    <scope>NUCLEOTIDE SEQUENCE [LARGE SCALE GENOMIC DNA]</scope>
    <source>
        <strain evidence="3 4">DSM 17459</strain>
    </source>
</reference>
<name>A0A1M4UPP2_9CLOT</name>
<dbReference type="GO" id="GO:0005996">
    <property type="term" value="P:monosaccharide metabolic process"/>
    <property type="evidence" value="ECO:0007669"/>
    <property type="project" value="InterPro"/>
</dbReference>
<gene>
    <name evidence="3" type="ORF">SAMN02745158_00922</name>
</gene>
<evidence type="ECO:0000313" key="4">
    <source>
        <dbReference type="Proteomes" id="UP000184245"/>
    </source>
</evidence>
<dbReference type="SUPFAM" id="SSF53743">
    <property type="entry name" value="FucI/AraA N-terminal and middle domains"/>
    <property type="match status" value="1"/>
</dbReference>
<proteinExistence type="predicted"/>
<dbReference type="GO" id="GO:0016861">
    <property type="term" value="F:intramolecular oxidoreductase activity, interconverting aldoses and ketoses"/>
    <property type="evidence" value="ECO:0007669"/>
    <property type="project" value="InterPro"/>
</dbReference>
<keyword evidence="2" id="KW-0119">Carbohydrate metabolism</keyword>
<dbReference type="STRING" id="1122155.SAMN02745158_00922"/>
<dbReference type="RefSeq" id="WP_072849412.1">
    <property type="nucleotide sequence ID" value="NZ_FQVI01000003.1"/>
</dbReference>
<dbReference type="InterPro" id="IPR009015">
    <property type="entry name" value="Fucose_isomerase_N/cen_sf"/>
</dbReference>
<dbReference type="AlphaFoldDB" id="A0A1M4UPP2"/>
<keyword evidence="1 3" id="KW-0413">Isomerase</keyword>
<sequence length="446" mass="48570">MNKAKMGLVGLCSPVESGGQRYDELINSAANAMTDAGIDVVVANRSVWNSTDALNVCDQFKAAGIESVAIMDVTWVTDSLKYLFIHELKVPVVFWAVPYPETFSIGCVQNFGSALKNPGIHFEYVYGLADDEALIRKIKNVARAGQIIDKVKSMRLALVGPRQTWRVAGPQDMSIEEWEFSTTLGPTIIHFEMEEITDAAEKICDAEAKKTLEELKDRTGTVKCSDACMLWMAKVYMATKAMIQDTGLNAIAAECYPNYGGLMNQTASWLADEDIIVDTEGDIAHAVIQYILNLASDGGTCALGEIGAFDDEADYMTICHEGSSAASLADSIDKVVTNPSGEMGAFIGVPLKAMDKVTFCDMQGSAGNYQVLIAEGETLPVSHEEWVDGGEKLVLKLRADGQKPSRVIDQMIKAGLHHHVVIKEGNYTDIVKLVCDYMGIKKVILK</sequence>
<evidence type="ECO:0000313" key="3">
    <source>
        <dbReference type="EMBL" id="SHE58706.1"/>
    </source>
</evidence>
<dbReference type="GO" id="GO:0005737">
    <property type="term" value="C:cytoplasm"/>
    <property type="evidence" value="ECO:0007669"/>
    <property type="project" value="InterPro"/>
</dbReference>
<dbReference type="OrthoDB" id="1975872at2"/>
<organism evidence="3 4">
    <name type="scientific">Lactonifactor longoviformis DSM 17459</name>
    <dbReference type="NCBI Taxonomy" id="1122155"/>
    <lineage>
        <taxon>Bacteria</taxon>
        <taxon>Bacillati</taxon>
        <taxon>Bacillota</taxon>
        <taxon>Clostridia</taxon>
        <taxon>Eubacteriales</taxon>
        <taxon>Clostridiaceae</taxon>
        <taxon>Lactonifactor</taxon>
    </lineage>
</organism>
<keyword evidence="4" id="KW-1185">Reference proteome</keyword>
<dbReference type="PANTHER" id="PTHR36120">
    <property type="entry name" value="FUCOSE ISOMERASE"/>
    <property type="match status" value="1"/>
</dbReference>